<gene>
    <name evidence="1" type="ORF">GCM10009799_31260</name>
</gene>
<dbReference type="CDD" id="cd20694">
    <property type="entry name" value="CdiI_Ct-like"/>
    <property type="match status" value="1"/>
</dbReference>
<evidence type="ECO:0008006" key="3">
    <source>
        <dbReference type="Google" id="ProtNLM"/>
    </source>
</evidence>
<keyword evidence="2" id="KW-1185">Reference proteome</keyword>
<reference evidence="1 2" key="1">
    <citation type="journal article" date="2019" name="Int. J. Syst. Evol. Microbiol.">
        <title>The Global Catalogue of Microorganisms (GCM) 10K type strain sequencing project: providing services to taxonomists for standard genome sequencing and annotation.</title>
        <authorList>
            <consortium name="The Broad Institute Genomics Platform"/>
            <consortium name="The Broad Institute Genome Sequencing Center for Infectious Disease"/>
            <person name="Wu L."/>
            <person name="Ma J."/>
        </authorList>
    </citation>
    <scope>NUCLEOTIDE SEQUENCE [LARGE SCALE GENOMIC DNA]</scope>
    <source>
        <strain evidence="1 2">JCM 15313</strain>
    </source>
</reference>
<dbReference type="RefSeq" id="WP_344163159.1">
    <property type="nucleotide sequence ID" value="NZ_BAAAPC010000012.1"/>
</dbReference>
<organism evidence="1 2">
    <name type="scientific">Nocardiopsis rhodophaea</name>
    <dbReference type="NCBI Taxonomy" id="280238"/>
    <lineage>
        <taxon>Bacteria</taxon>
        <taxon>Bacillati</taxon>
        <taxon>Actinomycetota</taxon>
        <taxon>Actinomycetes</taxon>
        <taxon>Streptosporangiales</taxon>
        <taxon>Nocardiopsidaceae</taxon>
        <taxon>Nocardiopsis</taxon>
    </lineage>
</organism>
<accession>A0ABN2T8N4</accession>
<comment type="caution">
    <text evidence="1">The sequence shown here is derived from an EMBL/GenBank/DDBJ whole genome shotgun (WGS) entry which is preliminary data.</text>
</comment>
<evidence type="ECO:0000313" key="2">
    <source>
        <dbReference type="Proteomes" id="UP001501585"/>
    </source>
</evidence>
<proteinExistence type="predicted"/>
<dbReference type="EMBL" id="BAAAPC010000012">
    <property type="protein sequence ID" value="GAA2001803.1"/>
    <property type="molecule type" value="Genomic_DNA"/>
</dbReference>
<sequence>MRYFEPEDVERDALERALRHGGTDAICSSLIGLVFHDGNWKWLQDTCLGLLTHESASVRKCAVTSLGHIARIHRALETDVVVPRLEALRSNTEIGGTANDALEDISIFLA</sequence>
<name>A0ABN2T8N4_9ACTN</name>
<dbReference type="InterPro" id="IPR049796">
    <property type="entry name" value="CdiI_Ct-like"/>
</dbReference>
<protein>
    <recommendedName>
        <fullName evidence="3">HEAT repeat domain-containing protein</fullName>
    </recommendedName>
</protein>
<evidence type="ECO:0000313" key="1">
    <source>
        <dbReference type="EMBL" id="GAA2001803.1"/>
    </source>
</evidence>
<dbReference type="Proteomes" id="UP001501585">
    <property type="component" value="Unassembled WGS sequence"/>
</dbReference>